<keyword evidence="1" id="KW-0472">Membrane</keyword>
<feature type="transmembrane region" description="Helical" evidence="1">
    <location>
        <begin position="173"/>
        <end position="202"/>
    </location>
</feature>
<keyword evidence="3" id="KW-1185">Reference proteome</keyword>
<dbReference type="OrthoDB" id="3519019at2759"/>
<feature type="transmembrane region" description="Helical" evidence="1">
    <location>
        <begin position="131"/>
        <end position="152"/>
    </location>
</feature>
<reference evidence="2" key="1">
    <citation type="journal article" date="2021" name="Nat. Commun.">
        <title>Genetic determinants of endophytism in the Arabidopsis root mycobiome.</title>
        <authorList>
            <person name="Mesny F."/>
            <person name="Miyauchi S."/>
            <person name="Thiergart T."/>
            <person name="Pickel B."/>
            <person name="Atanasova L."/>
            <person name="Karlsson M."/>
            <person name="Huettel B."/>
            <person name="Barry K.W."/>
            <person name="Haridas S."/>
            <person name="Chen C."/>
            <person name="Bauer D."/>
            <person name="Andreopoulos W."/>
            <person name="Pangilinan J."/>
            <person name="LaButti K."/>
            <person name="Riley R."/>
            <person name="Lipzen A."/>
            <person name="Clum A."/>
            <person name="Drula E."/>
            <person name="Henrissat B."/>
            <person name="Kohler A."/>
            <person name="Grigoriev I.V."/>
            <person name="Martin F.M."/>
            <person name="Hacquard S."/>
        </authorList>
    </citation>
    <scope>NUCLEOTIDE SEQUENCE</scope>
    <source>
        <strain evidence="2">MPI-CAGE-AT-0023</strain>
    </source>
</reference>
<dbReference type="GeneID" id="70224247"/>
<keyword evidence="1" id="KW-1133">Transmembrane helix</keyword>
<protein>
    <submittedName>
        <fullName evidence="2">Uncharacterized protein</fullName>
    </submittedName>
</protein>
<dbReference type="EMBL" id="JAGMUX010000025">
    <property type="protein sequence ID" value="KAH7227155.1"/>
    <property type="molecule type" value="Genomic_DNA"/>
</dbReference>
<name>A0A9P9JLQ1_FUSRE</name>
<comment type="caution">
    <text evidence="2">The sequence shown here is derived from an EMBL/GenBank/DDBJ whole genome shotgun (WGS) entry which is preliminary data.</text>
</comment>
<dbReference type="Proteomes" id="UP000720189">
    <property type="component" value="Unassembled WGS sequence"/>
</dbReference>
<evidence type="ECO:0000313" key="2">
    <source>
        <dbReference type="EMBL" id="KAH7227155.1"/>
    </source>
</evidence>
<accession>A0A9P9JLQ1</accession>
<proteinExistence type="predicted"/>
<evidence type="ECO:0000256" key="1">
    <source>
        <dbReference type="SAM" id="Phobius"/>
    </source>
</evidence>
<feature type="transmembrane region" description="Helical" evidence="1">
    <location>
        <begin position="237"/>
        <end position="259"/>
    </location>
</feature>
<organism evidence="2 3">
    <name type="scientific">Fusarium redolens</name>
    <dbReference type="NCBI Taxonomy" id="48865"/>
    <lineage>
        <taxon>Eukaryota</taxon>
        <taxon>Fungi</taxon>
        <taxon>Dikarya</taxon>
        <taxon>Ascomycota</taxon>
        <taxon>Pezizomycotina</taxon>
        <taxon>Sordariomycetes</taxon>
        <taxon>Hypocreomycetidae</taxon>
        <taxon>Hypocreales</taxon>
        <taxon>Nectriaceae</taxon>
        <taxon>Fusarium</taxon>
        <taxon>Fusarium redolens species complex</taxon>
    </lineage>
</organism>
<evidence type="ECO:0000313" key="3">
    <source>
        <dbReference type="Proteomes" id="UP000720189"/>
    </source>
</evidence>
<keyword evidence="1" id="KW-0812">Transmembrane</keyword>
<sequence length="266" mass="29267">MSRVKHFGPPLIGLAFAIVAFVFSVITITSREWAIRDNYDTDFAPQYWEKPIYTLYRSPFIICTAKQVNSTNSDEPPTHHVHCDHFKPYGHNKTSCELYNSTGSDKATTIGDQRSCQQIHLAGNYAIASTVFIGIGFLATTALVLLSLLRSVSTHRHKHESGHGSNNNRTMPILALVTLVFLFVGFATAVISQFYAILGFIVSLPNQSDFASSQGSGGSDESDVNGGHGPWYQGKALSVYATLAWGFTIATGTIVALTWRLPRWYV</sequence>
<feature type="transmembrane region" description="Helical" evidence="1">
    <location>
        <begin position="12"/>
        <end position="30"/>
    </location>
</feature>
<dbReference type="RefSeq" id="XP_046042586.1">
    <property type="nucleotide sequence ID" value="XM_046194293.1"/>
</dbReference>
<gene>
    <name evidence="2" type="ORF">BKA55DRAFT_584230</name>
</gene>
<dbReference type="AlphaFoldDB" id="A0A9P9JLQ1"/>